<accession>A0A067P9A8</accession>
<dbReference type="HOGENOM" id="CLU_053381_1_2_1"/>
<keyword evidence="2" id="KW-0732">Signal</keyword>
<dbReference type="STRING" id="1137138.A0A067P9A8"/>
<name>A0A067P9A8_PLEO1</name>
<dbReference type="AlphaFoldDB" id="A0A067P9A8"/>
<dbReference type="VEuPathDB" id="FungiDB:PLEOSDRAFT_1087630"/>
<feature type="chain" id="PRO_5001642980" description="Phytocyanin domain-containing protein" evidence="2">
    <location>
        <begin position="19"/>
        <end position="236"/>
    </location>
</feature>
<evidence type="ECO:0000313" key="3">
    <source>
        <dbReference type="EMBL" id="KDQ33002.1"/>
    </source>
</evidence>
<feature type="signal peptide" evidence="2">
    <location>
        <begin position="1"/>
        <end position="18"/>
    </location>
</feature>
<evidence type="ECO:0008006" key="5">
    <source>
        <dbReference type="Google" id="ProtNLM"/>
    </source>
</evidence>
<dbReference type="PANTHER" id="PTHR34883">
    <property type="entry name" value="SERINE-RICH PROTEIN, PUTATIVE-RELATED-RELATED"/>
    <property type="match status" value="1"/>
</dbReference>
<evidence type="ECO:0000313" key="4">
    <source>
        <dbReference type="Proteomes" id="UP000027073"/>
    </source>
</evidence>
<dbReference type="OrthoDB" id="2331100at2759"/>
<gene>
    <name evidence="3" type="ORF">PLEOSDRAFT_1087630</name>
</gene>
<proteinExistence type="predicted"/>
<protein>
    <recommendedName>
        <fullName evidence="5">Phytocyanin domain-containing protein</fullName>
    </recommendedName>
</protein>
<organism evidence="3 4">
    <name type="scientific">Pleurotus ostreatus (strain PC15)</name>
    <name type="common">Oyster mushroom</name>
    <dbReference type="NCBI Taxonomy" id="1137138"/>
    <lineage>
        <taxon>Eukaryota</taxon>
        <taxon>Fungi</taxon>
        <taxon>Dikarya</taxon>
        <taxon>Basidiomycota</taxon>
        <taxon>Agaricomycotina</taxon>
        <taxon>Agaricomycetes</taxon>
        <taxon>Agaricomycetidae</taxon>
        <taxon>Agaricales</taxon>
        <taxon>Pleurotineae</taxon>
        <taxon>Pleurotaceae</taxon>
        <taxon>Pleurotus</taxon>
    </lineage>
</organism>
<dbReference type="PANTHER" id="PTHR34883:SF15">
    <property type="entry name" value="EXTRACELLULAR SERINE-RICH PROTEIN"/>
    <property type="match status" value="1"/>
</dbReference>
<dbReference type="SMR" id="A0A067P9A8"/>
<dbReference type="Proteomes" id="UP000027073">
    <property type="component" value="Unassembled WGS sequence"/>
</dbReference>
<feature type="region of interest" description="Disordered" evidence="1">
    <location>
        <begin position="178"/>
        <end position="214"/>
    </location>
</feature>
<dbReference type="EMBL" id="KL198004">
    <property type="protein sequence ID" value="KDQ33002.1"/>
    <property type="molecule type" value="Genomic_DNA"/>
</dbReference>
<dbReference type="Gene3D" id="2.60.40.420">
    <property type="entry name" value="Cupredoxins - blue copper proteins"/>
    <property type="match status" value="1"/>
</dbReference>
<dbReference type="CDD" id="cd00920">
    <property type="entry name" value="Cupredoxin"/>
    <property type="match status" value="1"/>
</dbReference>
<dbReference type="InterPro" id="IPR008972">
    <property type="entry name" value="Cupredoxin"/>
</dbReference>
<evidence type="ECO:0000256" key="2">
    <source>
        <dbReference type="SAM" id="SignalP"/>
    </source>
</evidence>
<reference evidence="4" key="1">
    <citation type="journal article" date="2014" name="Proc. Natl. Acad. Sci. U.S.A.">
        <title>Extensive sampling of basidiomycete genomes demonstrates inadequacy of the white-rot/brown-rot paradigm for wood decay fungi.</title>
        <authorList>
            <person name="Riley R."/>
            <person name="Salamov A.A."/>
            <person name="Brown D.W."/>
            <person name="Nagy L.G."/>
            <person name="Floudas D."/>
            <person name="Held B.W."/>
            <person name="Levasseur A."/>
            <person name="Lombard V."/>
            <person name="Morin E."/>
            <person name="Otillar R."/>
            <person name="Lindquist E.A."/>
            <person name="Sun H."/>
            <person name="LaButti K.M."/>
            <person name="Schmutz J."/>
            <person name="Jabbour D."/>
            <person name="Luo H."/>
            <person name="Baker S.E."/>
            <person name="Pisabarro A.G."/>
            <person name="Walton J.D."/>
            <person name="Blanchette R.A."/>
            <person name="Henrissat B."/>
            <person name="Martin F."/>
            <person name="Cullen D."/>
            <person name="Hibbett D.S."/>
            <person name="Grigoriev I.V."/>
        </authorList>
    </citation>
    <scope>NUCLEOTIDE SEQUENCE [LARGE SCALE GENOMIC DNA]</scope>
    <source>
        <strain evidence="4">PC15</strain>
    </source>
</reference>
<dbReference type="InParanoid" id="A0A067P9A8"/>
<dbReference type="SUPFAM" id="SSF49503">
    <property type="entry name" value="Cupredoxins"/>
    <property type="match status" value="1"/>
</dbReference>
<evidence type="ECO:0000256" key="1">
    <source>
        <dbReference type="SAM" id="MobiDB-lite"/>
    </source>
</evidence>
<dbReference type="InterPro" id="IPR052953">
    <property type="entry name" value="Ser-rich/MCO-related"/>
</dbReference>
<sequence length="236" mass="22899">MRFASAAIAFSATALVAAQNVVVQVGSVATADGGVFQFIPNDITAANGTTVTFRFTGAPGNHTVTQSSFADPCNPLAGGFDSGFVFIPPTNTTETPEWTLTVTDDSRPIWFYCKQLIPSPHCSAGMVGAINAPSTGNTLANFVSAARGFSGASGQGQGGLSGVGATASAAPSPIAGGASLVGAPTSGAPAPTASGSPTGSSTNTSPSPTGTGNSASALGASSWLLGLGAVMGVIVA</sequence>